<dbReference type="Proteomes" id="UP000630353">
    <property type="component" value="Unassembled WGS sequence"/>
</dbReference>
<gene>
    <name evidence="2" type="ORF">GCM10017083_26400</name>
</gene>
<evidence type="ECO:0000313" key="2">
    <source>
        <dbReference type="EMBL" id="GHD51681.1"/>
    </source>
</evidence>
<comment type="caution">
    <text evidence="2">The sequence shown here is derived from an EMBL/GenBank/DDBJ whole genome shotgun (WGS) entry which is preliminary data.</text>
</comment>
<reference evidence="2" key="1">
    <citation type="journal article" date="2014" name="Int. J. Syst. Evol. Microbiol.">
        <title>Complete genome sequence of Corynebacterium casei LMG S-19264T (=DSM 44701T), isolated from a smear-ripened cheese.</title>
        <authorList>
            <consortium name="US DOE Joint Genome Institute (JGI-PGF)"/>
            <person name="Walter F."/>
            <person name="Albersmeier A."/>
            <person name="Kalinowski J."/>
            <person name="Ruckert C."/>
        </authorList>
    </citation>
    <scope>NUCLEOTIDE SEQUENCE</scope>
    <source>
        <strain evidence="2">KCTC 42651</strain>
    </source>
</reference>
<protein>
    <recommendedName>
        <fullName evidence="4">PAS domain-containing protein</fullName>
    </recommendedName>
</protein>
<sequence>MIHFFKYSAGQNLVQRLKEEIGNPEVAQLLDTWLRLAPESGLPDKAGFDPLDHPSLLPRMWIYELTPDRDDFVCRLAGEEIRHVWGKTTKGMLLSDISAPGYFRAGHRRWLYCVSAPAVLLGRSIERDHYVVKRLSLPFTDQAGRLYVIGASRYDFDYVDPYEERHPFRYSQRAVAVRAVDLIRSARTPEDADQAAMSSRTWAAQASPSACKS</sequence>
<name>A0A918XTR9_9PROT</name>
<dbReference type="EMBL" id="BMZS01000005">
    <property type="protein sequence ID" value="GHD51681.1"/>
    <property type="molecule type" value="Genomic_DNA"/>
</dbReference>
<reference evidence="2" key="2">
    <citation type="submission" date="2020-09" db="EMBL/GenBank/DDBJ databases">
        <authorList>
            <person name="Sun Q."/>
            <person name="Kim S."/>
        </authorList>
    </citation>
    <scope>NUCLEOTIDE SEQUENCE</scope>
    <source>
        <strain evidence="2">KCTC 42651</strain>
    </source>
</reference>
<proteinExistence type="predicted"/>
<feature type="region of interest" description="Disordered" evidence="1">
    <location>
        <begin position="194"/>
        <end position="213"/>
    </location>
</feature>
<dbReference type="AlphaFoldDB" id="A0A918XTR9"/>
<evidence type="ECO:0008006" key="4">
    <source>
        <dbReference type="Google" id="ProtNLM"/>
    </source>
</evidence>
<organism evidence="2 3">
    <name type="scientific">Thalassobaculum fulvum</name>
    <dbReference type="NCBI Taxonomy" id="1633335"/>
    <lineage>
        <taxon>Bacteria</taxon>
        <taxon>Pseudomonadati</taxon>
        <taxon>Pseudomonadota</taxon>
        <taxon>Alphaproteobacteria</taxon>
        <taxon>Rhodospirillales</taxon>
        <taxon>Thalassobaculaceae</taxon>
        <taxon>Thalassobaculum</taxon>
    </lineage>
</organism>
<keyword evidence="3" id="KW-1185">Reference proteome</keyword>
<evidence type="ECO:0000256" key="1">
    <source>
        <dbReference type="SAM" id="MobiDB-lite"/>
    </source>
</evidence>
<dbReference type="RefSeq" id="WP_189990259.1">
    <property type="nucleotide sequence ID" value="NZ_BMZS01000005.1"/>
</dbReference>
<accession>A0A918XTR9</accession>
<feature type="compositionally biased region" description="Polar residues" evidence="1">
    <location>
        <begin position="196"/>
        <end position="213"/>
    </location>
</feature>
<evidence type="ECO:0000313" key="3">
    <source>
        <dbReference type="Proteomes" id="UP000630353"/>
    </source>
</evidence>